<dbReference type="GO" id="GO:0004834">
    <property type="term" value="F:tryptophan synthase activity"/>
    <property type="evidence" value="ECO:0007669"/>
    <property type="project" value="UniProtKB-UniRule"/>
</dbReference>
<dbReference type="UniPathway" id="UPA00035">
    <property type="reaction ID" value="UER00044"/>
</dbReference>
<keyword evidence="7 12" id="KW-0822">Tryptophan biosynthesis</keyword>
<feature type="domain" description="Tryptophan synthase beta chain-like PALP" evidence="13">
    <location>
        <begin position="76"/>
        <end position="403"/>
    </location>
</feature>
<dbReference type="InterPro" id="IPR023026">
    <property type="entry name" value="Trp_synth_beta/beta-like"/>
</dbReference>
<comment type="similarity">
    <text evidence="4 12">Belongs to the TrpB family.</text>
</comment>
<dbReference type="EMBL" id="OBEG01000001">
    <property type="protein sequence ID" value="SNY78872.1"/>
    <property type="molecule type" value="Genomic_DNA"/>
</dbReference>
<dbReference type="Pfam" id="PF00291">
    <property type="entry name" value="PALP"/>
    <property type="match status" value="1"/>
</dbReference>
<comment type="catalytic activity">
    <reaction evidence="11 12">
        <text>(1S,2R)-1-C-(indol-3-yl)glycerol 3-phosphate + L-serine = D-glyceraldehyde 3-phosphate + L-tryptophan + H2O</text>
        <dbReference type="Rhea" id="RHEA:10532"/>
        <dbReference type="ChEBI" id="CHEBI:15377"/>
        <dbReference type="ChEBI" id="CHEBI:33384"/>
        <dbReference type="ChEBI" id="CHEBI:57912"/>
        <dbReference type="ChEBI" id="CHEBI:58866"/>
        <dbReference type="ChEBI" id="CHEBI:59776"/>
        <dbReference type="EC" id="4.2.1.20"/>
    </reaction>
</comment>
<dbReference type="Gene3D" id="3.40.50.1100">
    <property type="match status" value="2"/>
</dbReference>
<dbReference type="AlphaFoldDB" id="A0A285L1S6"/>
<dbReference type="Proteomes" id="UP000219565">
    <property type="component" value="Unassembled WGS sequence"/>
</dbReference>
<dbReference type="PANTHER" id="PTHR48077:SF3">
    <property type="entry name" value="TRYPTOPHAN SYNTHASE"/>
    <property type="match status" value="1"/>
</dbReference>
<dbReference type="InterPro" id="IPR006654">
    <property type="entry name" value="Trp_synth_beta"/>
</dbReference>
<proteinExistence type="inferred from homology"/>
<keyword evidence="15" id="KW-1185">Reference proteome</keyword>
<dbReference type="STRING" id="1379680.GCA_001612615_02151"/>
<keyword evidence="8 12" id="KW-0663">Pyridoxal phosphate</keyword>
<evidence type="ECO:0000256" key="12">
    <source>
        <dbReference type="HAMAP-Rule" id="MF_00133"/>
    </source>
</evidence>
<organism evidence="14 15">
    <name type="scientific">Nocardia amikacinitolerans</name>
    <dbReference type="NCBI Taxonomy" id="756689"/>
    <lineage>
        <taxon>Bacteria</taxon>
        <taxon>Bacillati</taxon>
        <taxon>Actinomycetota</taxon>
        <taxon>Actinomycetes</taxon>
        <taxon>Mycobacteriales</taxon>
        <taxon>Nocardiaceae</taxon>
        <taxon>Nocardia</taxon>
    </lineage>
</organism>
<dbReference type="SUPFAM" id="SSF53686">
    <property type="entry name" value="Tryptophan synthase beta subunit-like PLP-dependent enzymes"/>
    <property type="match status" value="1"/>
</dbReference>
<dbReference type="CDD" id="cd06446">
    <property type="entry name" value="Trp-synth_B"/>
    <property type="match status" value="1"/>
</dbReference>
<evidence type="ECO:0000313" key="14">
    <source>
        <dbReference type="EMBL" id="SNY78872.1"/>
    </source>
</evidence>
<dbReference type="EC" id="4.2.1.20" evidence="12"/>
<dbReference type="InterPro" id="IPR006653">
    <property type="entry name" value="Trp_synth_b_CS"/>
</dbReference>
<evidence type="ECO:0000256" key="4">
    <source>
        <dbReference type="ARBA" id="ARBA00009982"/>
    </source>
</evidence>
<evidence type="ECO:0000256" key="6">
    <source>
        <dbReference type="ARBA" id="ARBA00022605"/>
    </source>
</evidence>
<dbReference type="PIRSF" id="PIRSF001413">
    <property type="entry name" value="Trp_syn_beta"/>
    <property type="match status" value="1"/>
</dbReference>
<evidence type="ECO:0000256" key="10">
    <source>
        <dbReference type="ARBA" id="ARBA00023239"/>
    </source>
</evidence>
<comment type="subunit">
    <text evidence="5 12">Tetramer of two alpha and two beta chains.</text>
</comment>
<dbReference type="NCBIfam" id="TIGR00263">
    <property type="entry name" value="trpB"/>
    <property type="match status" value="1"/>
</dbReference>
<keyword evidence="10 12" id="KW-0456">Lyase</keyword>
<dbReference type="GO" id="GO:0005737">
    <property type="term" value="C:cytoplasm"/>
    <property type="evidence" value="ECO:0007669"/>
    <property type="project" value="TreeGrafter"/>
</dbReference>
<evidence type="ECO:0000256" key="11">
    <source>
        <dbReference type="ARBA" id="ARBA00049047"/>
    </source>
</evidence>
<dbReference type="PANTHER" id="PTHR48077">
    <property type="entry name" value="TRYPTOPHAN SYNTHASE-RELATED"/>
    <property type="match status" value="1"/>
</dbReference>
<feature type="modified residue" description="N6-(pyridoxal phosphate)lysine" evidence="12">
    <location>
        <position position="111"/>
    </location>
</feature>
<dbReference type="FunFam" id="3.40.50.1100:FF:000001">
    <property type="entry name" value="Tryptophan synthase beta chain"/>
    <property type="match status" value="1"/>
</dbReference>
<accession>A0A285L1S6</accession>
<evidence type="ECO:0000256" key="5">
    <source>
        <dbReference type="ARBA" id="ARBA00011270"/>
    </source>
</evidence>
<evidence type="ECO:0000256" key="9">
    <source>
        <dbReference type="ARBA" id="ARBA00023141"/>
    </source>
</evidence>
<dbReference type="HAMAP" id="MF_00133">
    <property type="entry name" value="Trp_synth_beta"/>
    <property type="match status" value="1"/>
</dbReference>
<protein>
    <recommendedName>
        <fullName evidence="12">Tryptophan synthase beta chain</fullName>
        <ecNumber evidence="12">4.2.1.20</ecNumber>
    </recommendedName>
</protein>
<sequence>MKALVLTMIDHDVAASGVRHEMFPDERGRFGAFGGRFVPEGLMAALLDLEAAYVLAQADSSFEAEYRELLRDRVGRPTLLHGVRRFAELLSVPGVRVYLKREDMAHTGAHKINNALGQALLARRMGKRRIVAETGAGQHGVAVATVCAMLGLTCVVYMGADDMRRQESNVTRMHLLGAGVRPVDSGSRRLKEAISESVRDWVANLDTTHYLFGTAAGPAPYPRIVRDFQTVIGAETRDQILRAEGRLPDYVLACVGGGSNAIGLFHPFTDDPRVRLIGVEAAGLGVDTGAHAATLSMGSPGEIDGSYSYLLQDEDGQIARTHSIAAGLDYPGVGPELSHLKDTGRVSYRAATDAVALRGMRALSHTEGILAALESAHAVGHLLEMADGGEIVEDSVVVLCLSGRGDKDLAVAAERLGV</sequence>
<comment type="pathway">
    <text evidence="3 12">Amino-acid biosynthesis; L-tryptophan biosynthesis; L-tryptophan from chorismate: step 5/5.</text>
</comment>
<keyword evidence="6 12" id="KW-0028">Amino-acid biosynthesis</keyword>
<gene>
    <name evidence="12" type="primary">trpB</name>
    <name evidence="14" type="ORF">SAMN04244553_1421</name>
</gene>
<comment type="function">
    <text evidence="2 12">The beta subunit is responsible for the synthesis of L-tryptophan from indole and L-serine.</text>
</comment>
<reference evidence="14 15" key="1">
    <citation type="submission" date="2017-09" db="EMBL/GenBank/DDBJ databases">
        <authorList>
            <person name="Ehlers B."/>
            <person name="Leendertz F.H."/>
        </authorList>
    </citation>
    <scope>NUCLEOTIDE SEQUENCE [LARGE SCALE GENOMIC DNA]</scope>
    <source>
        <strain evidence="14 15">DSM 45537</strain>
    </source>
</reference>
<dbReference type="InterPro" id="IPR001926">
    <property type="entry name" value="TrpB-like_PALP"/>
</dbReference>
<comment type="cofactor">
    <cofactor evidence="1 12">
        <name>pyridoxal 5'-phosphate</name>
        <dbReference type="ChEBI" id="CHEBI:597326"/>
    </cofactor>
</comment>
<evidence type="ECO:0000256" key="3">
    <source>
        <dbReference type="ARBA" id="ARBA00004733"/>
    </source>
</evidence>
<dbReference type="FunFam" id="3.40.50.1100:FF:000004">
    <property type="entry name" value="Tryptophan synthase beta chain"/>
    <property type="match status" value="1"/>
</dbReference>
<dbReference type="PROSITE" id="PS00168">
    <property type="entry name" value="TRP_SYNTHASE_BETA"/>
    <property type="match status" value="1"/>
</dbReference>
<evidence type="ECO:0000256" key="1">
    <source>
        <dbReference type="ARBA" id="ARBA00001933"/>
    </source>
</evidence>
<dbReference type="InterPro" id="IPR036052">
    <property type="entry name" value="TrpB-like_PALP_sf"/>
</dbReference>
<evidence type="ECO:0000256" key="8">
    <source>
        <dbReference type="ARBA" id="ARBA00022898"/>
    </source>
</evidence>
<evidence type="ECO:0000256" key="2">
    <source>
        <dbReference type="ARBA" id="ARBA00002786"/>
    </source>
</evidence>
<name>A0A285L1S6_9NOCA</name>
<evidence type="ECO:0000256" key="7">
    <source>
        <dbReference type="ARBA" id="ARBA00022822"/>
    </source>
</evidence>
<evidence type="ECO:0000259" key="13">
    <source>
        <dbReference type="Pfam" id="PF00291"/>
    </source>
</evidence>
<evidence type="ECO:0000313" key="15">
    <source>
        <dbReference type="Proteomes" id="UP000219565"/>
    </source>
</evidence>
<keyword evidence="9 12" id="KW-0057">Aromatic amino acid biosynthesis</keyword>